<organism evidence="1">
    <name type="scientific">Arundo donax</name>
    <name type="common">Giant reed</name>
    <name type="synonym">Donax arundinaceus</name>
    <dbReference type="NCBI Taxonomy" id="35708"/>
    <lineage>
        <taxon>Eukaryota</taxon>
        <taxon>Viridiplantae</taxon>
        <taxon>Streptophyta</taxon>
        <taxon>Embryophyta</taxon>
        <taxon>Tracheophyta</taxon>
        <taxon>Spermatophyta</taxon>
        <taxon>Magnoliopsida</taxon>
        <taxon>Liliopsida</taxon>
        <taxon>Poales</taxon>
        <taxon>Poaceae</taxon>
        <taxon>PACMAD clade</taxon>
        <taxon>Arundinoideae</taxon>
        <taxon>Arundineae</taxon>
        <taxon>Arundo</taxon>
    </lineage>
</organism>
<evidence type="ECO:0000313" key="1">
    <source>
        <dbReference type="EMBL" id="JAD35940.1"/>
    </source>
</evidence>
<protein>
    <submittedName>
        <fullName evidence="1">Uncharacterized protein</fullName>
    </submittedName>
</protein>
<reference evidence="1" key="1">
    <citation type="submission" date="2014-09" db="EMBL/GenBank/DDBJ databases">
        <authorList>
            <person name="Magalhaes I.L.F."/>
            <person name="Oliveira U."/>
            <person name="Santos F.R."/>
            <person name="Vidigal T.H.D.A."/>
            <person name="Brescovit A.D."/>
            <person name="Santos A.J."/>
        </authorList>
    </citation>
    <scope>NUCLEOTIDE SEQUENCE</scope>
    <source>
        <tissue evidence="1">Shoot tissue taken approximately 20 cm above the soil surface</tissue>
    </source>
</reference>
<proteinExistence type="predicted"/>
<name>A0A0A8ZGR6_ARUDO</name>
<reference evidence="1" key="2">
    <citation type="journal article" date="2015" name="Data Brief">
        <title>Shoot transcriptome of the giant reed, Arundo donax.</title>
        <authorList>
            <person name="Barrero R.A."/>
            <person name="Guerrero F.D."/>
            <person name="Moolhuijzen P."/>
            <person name="Goolsby J.A."/>
            <person name="Tidwell J."/>
            <person name="Bellgard S.E."/>
            <person name="Bellgard M.I."/>
        </authorList>
    </citation>
    <scope>NUCLEOTIDE SEQUENCE</scope>
    <source>
        <tissue evidence="1">Shoot tissue taken approximately 20 cm above the soil surface</tissue>
    </source>
</reference>
<dbReference type="EMBL" id="GBRH01261955">
    <property type="protein sequence ID" value="JAD35940.1"/>
    <property type="molecule type" value="Transcribed_RNA"/>
</dbReference>
<dbReference type="AlphaFoldDB" id="A0A0A8ZGR6"/>
<sequence>MWRLTIFECSYTLEFSAKNYSWSLHDVGTWVSKSHSFCN</sequence>
<accession>A0A0A8ZGR6</accession>